<comment type="caution">
    <text evidence="3">The sequence shown here is derived from an EMBL/GenBank/DDBJ whole genome shotgun (WGS) entry which is preliminary data.</text>
</comment>
<name>K9GXQ2_9PROT</name>
<keyword evidence="4" id="KW-1185">Reference proteome</keyword>
<dbReference type="PANTHER" id="PTHR36582">
    <property type="entry name" value="ANTITOXIN PARD"/>
    <property type="match status" value="1"/>
</dbReference>
<gene>
    <name evidence="3" type="ORF">C882_0123</name>
</gene>
<dbReference type="EMBL" id="ANHY01000010">
    <property type="protein sequence ID" value="EKV30042.1"/>
    <property type="molecule type" value="Genomic_DNA"/>
</dbReference>
<organism evidence="3 4">
    <name type="scientific">Caenispirillum salinarum AK4</name>
    <dbReference type="NCBI Taxonomy" id="1238182"/>
    <lineage>
        <taxon>Bacteria</taxon>
        <taxon>Pseudomonadati</taxon>
        <taxon>Pseudomonadota</taxon>
        <taxon>Alphaproteobacteria</taxon>
        <taxon>Rhodospirillales</taxon>
        <taxon>Novispirillaceae</taxon>
        <taxon>Caenispirillum</taxon>
    </lineage>
</organism>
<dbReference type="AlphaFoldDB" id="K9GXQ2"/>
<protein>
    <recommendedName>
        <fullName evidence="5">Type II toxin-antitoxin system ParD family antitoxin</fullName>
    </recommendedName>
</protein>
<evidence type="ECO:0000313" key="3">
    <source>
        <dbReference type="EMBL" id="EKV30042.1"/>
    </source>
</evidence>
<comment type="similarity">
    <text evidence="1">Belongs to the ParD antitoxin family.</text>
</comment>
<dbReference type="Pfam" id="PF03693">
    <property type="entry name" value="ParD_antitoxin"/>
    <property type="match status" value="1"/>
</dbReference>
<evidence type="ECO:0008006" key="5">
    <source>
        <dbReference type="Google" id="ProtNLM"/>
    </source>
</evidence>
<dbReference type="InterPro" id="IPR038296">
    <property type="entry name" value="ParD_sf"/>
</dbReference>
<sequence length="88" mass="10199">MATVTVELPDRLAEFVREQVARGDYGDDSAVVSDAIRQLRERKAEYDRRMEILRQEVEKGLADVRAGRFSTKSVEEIFDDVMREEYGE</sequence>
<reference evidence="3 4" key="1">
    <citation type="journal article" date="2013" name="Genome Announc.">
        <title>Draft Genome Sequence of an Alphaproteobacterium, Caenispirillum salinarum AK4(T), Isolated from a Solar Saltern.</title>
        <authorList>
            <person name="Khatri I."/>
            <person name="Singh A."/>
            <person name="Korpole S."/>
            <person name="Pinnaka A.K."/>
            <person name="Subramanian S."/>
        </authorList>
    </citation>
    <scope>NUCLEOTIDE SEQUENCE [LARGE SCALE GENOMIC DNA]</scope>
    <source>
        <strain evidence="3 4">AK4</strain>
    </source>
</reference>
<dbReference type="OrthoDB" id="9811310at2"/>
<dbReference type="Proteomes" id="UP000009881">
    <property type="component" value="Unassembled WGS sequence"/>
</dbReference>
<evidence type="ECO:0000256" key="1">
    <source>
        <dbReference type="ARBA" id="ARBA00008580"/>
    </source>
</evidence>
<dbReference type="NCBIfam" id="TIGR02606">
    <property type="entry name" value="antidote_CC2985"/>
    <property type="match status" value="1"/>
</dbReference>
<proteinExistence type="inferred from homology"/>
<dbReference type="RefSeq" id="WP_009540783.1">
    <property type="nucleotide sequence ID" value="NZ_ANHY01000010.1"/>
</dbReference>
<dbReference type="InterPro" id="IPR022789">
    <property type="entry name" value="ParD"/>
</dbReference>
<dbReference type="GO" id="GO:0006355">
    <property type="term" value="P:regulation of DNA-templated transcription"/>
    <property type="evidence" value="ECO:0007669"/>
    <property type="project" value="InterPro"/>
</dbReference>
<dbReference type="PANTHER" id="PTHR36582:SF2">
    <property type="entry name" value="ANTITOXIN PARD"/>
    <property type="match status" value="1"/>
</dbReference>
<keyword evidence="2" id="KW-1277">Toxin-antitoxin system</keyword>
<evidence type="ECO:0000313" key="4">
    <source>
        <dbReference type="Proteomes" id="UP000009881"/>
    </source>
</evidence>
<evidence type="ECO:0000256" key="2">
    <source>
        <dbReference type="ARBA" id="ARBA00022649"/>
    </source>
</evidence>
<dbReference type="SUPFAM" id="SSF47598">
    <property type="entry name" value="Ribbon-helix-helix"/>
    <property type="match status" value="1"/>
</dbReference>
<dbReference type="eggNOG" id="COG3609">
    <property type="taxonomic scope" value="Bacteria"/>
</dbReference>
<dbReference type="Gene3D" id="6.10.10.120">
    <property type="entry name" value="Antitoxin ParD1-like"/>
    <property type="match status" value="1"/>
</dbReference>
<accession>K9GXQ2</accession>
<dbReference type="STRING" id="1238182.C882_0123"/>
<dbReference type="InterPro" id="IPR010985">
    <property type="entry name" value="Ribbon_hlx_hlx"/>
</dbReference>